<feature type="transmembrane region" description="Helical" evidence="1">
    <location>
        <begin position="109"/>
        <end position="132"/>
    </location>
</feature>
<reference evidence="2" key="1">
    <citation type="submission" date="2021-02" db="EMBL/GenBank/DDBJ databases">
        <authorList>
            <person name="Nowell W R."/>
        </authorList>
    </citation>
    <scope>NUCLEOTIDE SEQUENCE</scope>
</reference>
<organism evidence="2 4">
    <name type="scientific">Rotaria magnacalcarata</name>
    <dbReference type="NCBI Taxonomy" id="392030"/>
    <lineage>
        <taxon>Eukaryota</taxon>
        <taxon>Metazoa</taxon>
        <taxon>Spiralia</taxon>
        <taxon>Gnathifera</taxon>
        <taxon>Rotifera</taxon>
        <taxon>Eurotatoria</taxon>
        <taxon>Bdelloidea</taxon>
        <taxon>Philodinida</taxon>
        <taxon>Philodinidae</taxon>
        <taxon>Rotaria</taxon>
    </lineage>
</organism>
<evidence type="ECO:0000313" key="4">
    <source>
        <dbReference type="Proteomes" id="UP000663824"/>
    </source>
</evidence>
<dbReference type="AlphaFoldDB" id="A0A816UTI3"/>
<keyword evidence="1" id="KW-0812">Transmembrane</keyword>
<evidence type="ECO:0000256" key="1">
    <source>
        <dbReference type="SAM" id="Phobius"/>
    </source>
</evidence>
<feature type="transmembrane region" description="Helical" evidence="1">
    <location>
        <begin position="153"/>
        <end position="175"/>
    </location>
</feature>
<feature type="transmembrane region" description="Helical" evidence="1">
    <location>
        <begin position="81"/>
        <end position="103"/>
    </location>
</feature>
<dbReference type="EMBL" id="CAJOBI010008342">
    <property type="protein sequence ID" value="CAF4110250.1"/>
    <property type="molecule type" value="Genomic_DNA"/>
</dbReference>
<keyword evidence="1" id="KW-1133">Transmembrane helix</keyword>
<dbReference type="EMBL" id="CAJNRE010012718">
    <property type="protein sequence ID" value="CAF2112903.1"/>
    <property type="molecule type" value="Genomic_DNA"/>
</dbReference>
<comment type="caution">
    <text evidence="2">The sequence shown here is derived from an EMBL/GenBank/DDBJ whole genome shotgun (WGS) entry which is preliminary data.</text>
</comment>
<name>A0A816UTI3_9BILA</name>
<sequence length="236" mass="26471">MAAELYRENTMNVATVGDNAVVAAVTHKSITIGQPRPTGINVFIRNPYPAAYNHVVRNMNSILEQTNVTKKKYSMRGGHFLLYRLMIIFACLLCFSFGIASIYAKPCAVVSFVLSVLYIALSIYNIVIFILNSPLIYPRFTRKVSRGIIPGGYINEFYTVPVNATVLTGVIAAIIDPTVIATAVHEENIELDEIQFMPYDDRYERNSWLPKEIIIHLIIFIILFILAIAFVSTKSS</sequence>
<evidence type="ECO:0000313" key="2">
    <source>
        <dbReference type="EMBL" id="CAF2112903.1"/>
    </source>
</evidence>
<keyword evidence="1" id="KW-0472">Membrane</keyword>
<dbReference type="Proteomes" id="UP000676336">
    <property type="component" value="Unassembled WGS sequence"/>
</dbReference>
<proteinExistence type="predicted"/>
<protein>
    <submittedName>
        <fullName evidence="2">Uncharacterized protein</fullName>
    </submittedName>
</protein>
<evidence type="ECO:0000313" key="3">
    <source>
        <dbReference type="EMBL" id="CAF4110250.1"/>
    </source>
</evidence>
<accession>A0A816UTI3</accession>
<dbReference type="Proteomes" id="UP000663824">
    <property type="component" value="Unassembled WGS sequence"/>
</dbReference>
<feature type="transmembrane region" description="Helical" evidence="1">
    <location>
        <begin position="213"/>
        <end position="231"/>
    </location>
</feature>
<gene>
    <name evidence="2" type="ORF">MBJ925_LOCUS24495</name>
    <name evidence="3" type="ORF">SMN809_LOCUS17770</name>
</gene>